<evidence type="ECO:0000313" key="3">
    <source>
        <dbReference type="Proteomes" id="UP001521222"/>
    </source>
</evidence>
<keyword evidence="1" id="KW-1133">Transmembrane helix</keyword>
<dbReference type="EMBL" id="JAKIXB020000011">
    <property type="protein sequence ID" value="KAL1604328.1"/>
    <property type="molecule type" value="Genomic_DNA"/>
</dbReference>
<proteinExistence type="predicted"/>
<keyword evidence="1" id="KW-0472">Membrane</keyword>
<name>A0ABR3RIR0_9PLEO</name>
<organism evidence="2 3">
    <name type="scientific">Nothophoma quercina</name>
    <dbReference type="NCBI Taxonomy" id="749835"/>
    <lineage>
        <taxon>Eukaryota</taxon>
        <taxon>Fungi</taxon>
        <taxon>Dikarya</taxon>
        <taxon>Ascomycota</taxon>
        <taxon>Pezizomycotina</taxon>
        <taxon>Dothideomycetes</taxon>
        <taxon>Pleosporomycetidae</taxon>
        <taxon>Pleosporales</taxon>
        <taxon>Pleosporineae</taxon>
        <taxon>Didymellaceae</taxon>
        <taxon>Nothophoma</taxon>
    </lineage>
</organism>
<accession>A0ABR3RIR0</accession>
<comment type="caution">
    <text evidence="2">The sequence shown here is derived from an EMBL/GenBank/DDBJ whole genome shotgun (WGS) entry which is preliminary data.</text>
</comment>
<evidence type="ECO:0000256" key="1">
    <source>
        <dbReference type="SAM" id="Phobius"/>
    </source>
</evidence>
<reference evidence="2 3" key="1">
    <citation type="submission" date="2024-02" db="EMBL/GenBank/DDBJ databases">
        <title>De novo assembly and annotation of 12 fungi associated with fruit tree decline syndrome in Ontario, Canada.</title>
        <authorList>
            <person name="Sulman M."/>
            <person name="Ellouze W."/>
            <person name="Ilyukhin E."/>
        </authorList>
    </citation>
    <scope>NUCLEOTIDE SEQUENCE [LARGE SCALE GENOMIC DNA]</scope>
    <source>
        <strain evidence="2 3">M97-236</strain>
    </source>
</reference>
<keyword evidence="3" id="KW-1185">Reference proteome</keyword>
<dbReference type="Proteomes" id="UP001521222">
    <property type="component" value="Unassembled WGS sequence"/>
</dbReference>
<gene>
    <name evidence="2" type="ORF">SLS59_004124</name>
</gene>
<protein>
    <submittedName>
        <fullName evidence="2">Uncharacterized protein</fullName>
    </submittedName>
</protein>
<feature type="transmembrane region" description="Helical" evidence="1">
    <location>
        <begin position="92"/>
        <end position="113"/>
    </location>
</feature>
<evidence type="ECO:0000313" key="2">
    <source>
        <dbReference type="EMBL" id="KAL1604328.1"/>
    </source>
</evidence>
<keyword evidence="1" id="KW-0812">Transmembrane</keyword>
<sequence length="196" mass="21399">MPSLNSAEALDIWTDAGTVSTLGLGLAFATTISSLPGSWRPGSNYTSSSWRYDLANGYNRTVLIESKAITSFNITSRIYGYGYGATSTSLRLSVAVMIAYCLTTFLYLVYIIVTGHTSVAWDSATELILLALQSKNPDHLGAISVGIDSVNTLRQSVGIRVSRNAETAEEKLELVFARDEDIAKRSLRKIERNKAY</sequence>